<feature type="compositionally biased region" description="Polar residues" evidence="1">
    <location>
        <begin position="185"/>
        <end position="203"/>
    </location>
</feature>
<name>A0A368JGF8_9BACT</name>
<evidence type="ECO:0008006" key="5">
    <source>
        <dbReference type="Google" id="ProtNLM"/>
    </source>
</evidence>
<evidence type="ECO:0000256" key="2">
    <source>
        <dbReference type="SAM" id="Phobius"/>
    </source>
</evidence>
<evidence type="ECO:0000313" key="4">
    <source>
        <dbReference type="Proteomes" id="UP000253383"/>
    </source>
</evidence>
<gene>
    <name evidence="3" type="ORF">DUE52_30975</name>
</gene>
<feature type="transmembrane region" description="Helical" evidence="2">
    <location>
        <begin position="47"/>
        <end position="70"/>
    </location>
</feature>
<organism evidence="3 4">
    <name type="scientific">Larkinella punicea</name>
    <dbReference type="NCBI Taxonomy" id="2315727"/>
    <lineage>
        <taxon>Bacteria</taxon>
        <taxon>Pseudomonadati</taxon>
        <taxon>Bacteroidota</taxon>
        <taxon>Cytophagia</taxon>
        <taxon>Cytophagales</taxon>
        <taxon>Spirosomataceae</taxon>
        <taxon>Larkinella</taxon>
    </lineage>
</organism>
<sequence>MASLQELPDDELDKLFRSSAEEFEPPYNADDWNSLRQRLDEDDRSRFLYRFIYWGLPLLLLLLTTVSLVVPPDEVRPPASKTGIRTEPVSTPGTGRSSAIITEKENPATAGNKTLSEKPAEKIASARAESTPETGAGSTGRPSVSEVSGSKAMTTPSLKPTNENRSVLKNRPEKTARALRKRSEATVSGNPTNADQTVSAVSETKSKLTRTRLSKIADYAAVPPIVKNRRTQPVPNFQDPAYSAVVPGEPLLAQPRETEAPVLESEPLDWMGNLTYITARPPAKPVLPSLPELDLEPVRPPVGPRVVAPAIPVIGYPALAVRFIAAPDLNFVGKSRQAAGDFEIGVLAEYRFLRRLTIQSGVLRSVKKYTAPASDYAKPAHWYGPKYESVGAVCTVLDIPVNLRFDVMLNDRRRWFISSGVSSYIMQKEYYQYQYPAGVTPTQARYKEWSGSTGFHRFSHLNVSIGYERNFRSDGPLRRFSWQVEPFLKSPLSKLGYGKIRLTSTGVFFSLRYRL</sequence>
<feature type="region of interest" description="Disordered" evidence="1">
    <location>
        <begin position="74"/>
        <end position="208"/>
    </location>
</feature>
<dbReference type="RefSeq" id="WP_114410017.1">
    <property type="nucleotide sequence ID" value="NZ_QOWE01000039.1"/>
</dbReference>
<feature type="compositionally biased region" description="Basic and acidic residues" evidence="1">
    <location>
        <begin position="170"/>
        <end position="184"/>
    </location>
</feature>
<dbReference type="Proteomes" id="UP000253383">
    <property type="component" value="Unassembled WGS sequence"/>
</dbReference>
<keyword evidence="2" id="KW-0472">Membrane</keyword>
<dbReference type="OrthoDB" id="1523584at2"/>
<keyword evidence="2" id="KW-0812">Transmembrane</keyword>
<keyword evidence="4" id="KW-1185">Reference proteome</keyword>
<evidence type="ECO:0000313" key="3">
    <source>
        <dbReference type="EMBL" id="RCR65623.1"/>
    </source>
</evidence>
<protein>
    <recommendedName>
        <fullName evidence="5">PorT family protein</fullName>
    </recommendedName>
</protein>
<keyword evidence="2" id="KW-1133">Transmembrane helix</keyword>
<proteinExistence type="predicted"/>
<feature type="compositionally biased region" description="Polar residues" evidence="1">
    <location>
        <begin position="140"/>
        <end position="167"/>
    </location>
</feature>
<comment type="caution">
    <text evidence="3">The sequence shown here is derived from an EMBL/GenBank/DDBJ whole genome shotgun (WGS) entry which is preliminary data.</text>
</comment>
<dbReference type="EMBL" id="QOWE01000039">
    <property type="protein sequence ID" value="RCR65623.1"/>
    <property type="molecule type" value="Genomic_DNA"/>
</dbReference>
<evidence type="ECO:0000256" key="1">
    <source>
        <dbReference type="SAM" id="MobiDB-lite"/>
    </source>
</evidence>
<dbReference type="AlphaFoldDB" id="A0A368JGF8"/>
<reference evidence="3 4" key="1">
    <citation type="submission" date="2018-07" db="EMBL/GenBank/DDBJ databases">
        <title>Genome analysis of Larkinella rosea.</title>
        <authorList>
            <person name="Zhou Z."/>
            <person name="Wang G."/>
        </authorList>
    </citation>
    <scope>NUCLEOTIDE SEQUENCE [LARGE SCALE GENOMIC DNA]</scope>
    <source>
        <strain evidence="4">zzj9</strain>
    </source>
</reference>
<accession>A0A368JGF8</accession>
<feature type="compositionally biased region" description="Polar residues" evidence="1">
    <location>
        <begin position="88"/>
        <end position="100"/>
    </location>
</feature>